<dbReference type="EMBL" id="AMGW01000004">
    <property type="protein sequence ID" value="EXJ57922.1"/>
    <property type="molecule type" value="Genomic_DNA"/>
</dbReference>
<dbReference type="PANTHER" id="PTHR30613">
    <property type="entry name" value="UNCHARACTERIZED PROTEIN YBIU-RELATED"/>
    <property type="match status" value="1"/>
</dbReference>
<keyword evidence="2" id="KW-1185">Reference proteome</keyword>
<accession>W9VQE2</accession>
<dbReference type="VEuPathDB" id="FungiDB:A1O7_05345"/>
<organism evidence="1 2">
    <name type="scientific">Cladophialophora yegresii CBS 114405</name>
    <dbReference type="NCBI Taxonomy" id="1182544"/>
    <lineage>
        <taxon>Eukaryota</taxon>
        <taxon>Fungi</taxon>
        <taxon>Dikarya</taxon>
        <taxon>Ascomycota</taxon>
        <taxon>Pezizomycotina</taxon>
        <taxon>Eurotiomycetes</taxon>
        <taxon>Chaetothyriomycetidae</taxon>
        <taxon>Chaetothyriales</taxon>
        <taxon>Herpotrichiellaceae</taxon>
        <taxon>Cladophialophora</taxon>
    </lineage>
</organism>
<comment type="caution">
    <text evidence="1">The sequence shown here is derived from an EMBL/GenBank/DDBJ whole genome shotgun (WGS) entry which is preliminary data.</text>
</comment>
<protein>
    <submittedName>
        <fullName evidence="1">Uncharacterized protein</fullName>
    </submittedName>
</protein>
<dbReference type="InterPro" id="IPR010856">
    <property type="entry name" value="Gig2-like"/>
</dbReference>
<dbReference type="InterPro" id="IPR027443">
    <property type="entry name" value="IPNS-like_sf"/>
</dbReference>
<dbReference type="PANTHER" id="PTHR30613:SF1">
    <property type="entry name" value="DUF1479 DOMAIN PROTEIN (AFU_ORTHOLOGUE AFUA_5G09280)"/>
    <property type="match status" value="1"/>
</dbReference>
<dbReference type="STRING" id="1182544.W9VQE2"/>
<proteinExistence type="predicted"/>
<dbReference type="HOGENOM" id="CLU_011148_0_0_1"/>
<evidence type="ECO:0000313" key="2">
    <source>
        <dbReference type="Proteomes" id="UP000019473"/>
    </source>
</evidence>
<dbReference type="Proteomes" id="UP000019473">
    <property type="component" value="Unassembled WGS sequence"/>
</dbReference>
<dbReference type="GeneID" id="19179930"/>
<dbReference type="AlphaFoldDB" id="W9VQE2"/>
<dbReference type="Pfam" id="PF07350">
    <property type="entry name" value="Gig2-like"/>
    <property type="match status" value="1"/>
</dbReference>
<name>W9VQE2_9EURO</name>
<evidence type="ECO:0000313" key="1">
    <source>
        <dbReference type="EMBL" id="EXJ57922.1"/>
    </source>
</evidence>
<dbReference type="SUPFAM" id="SSF51197">
    <property type="entry name" value="Clavaminate synthase-like"/>
    <property type="match status" value="1"/>
</dbReference>
<sequence>MPGRLLSWPDWPEFTAAKAEPGDDPVGYKRTLAEKYGKENIIKSWLKLCQELESVTDRITEHGSSAIPEVTFEEVFDLSPERRQALKGRWPAETPFILNLYYSPTQMAARSRLKQLKLSKELNSCRHDKPGSSYSLESLSYADGIRIRPPGVTFRGLGPHVDARSLCRWADPTYQSVCSAVFSGHLESLANCDLSARQHANQAMFPGSAHSRVFRVFQGWTALTFAGLGEGSLMLYPNVIWTVAYLLLPPFFRAPEAEADVMDVSKWSFDVEDPWFPGTFRDDSQLLSPTSHPHLWLRE</sequence>
<dbReference type="OrthoDB" id="8249012at2759"/>
<reference evidence="1 2" key="1">
    <citation type="submission" date="2013-03" db="EMBL/GenBank/DDBJ databases">
        <title>The Genome Sequence of Cladophialophora yegresii CBS 114405.</title>
        <authorList>
            <consortium name="The Broad Institute Genomics Platform"/>
            <person name="Cuomo C."/>
            <person name="de Hoog S."/>
            <person name="Gorbushina A."/>
            <person name="Walker B."/>
            <person name="Young S.K."/>
            <person name="Zeng Q."/>
            <person name="Gargeya S."/>
            <person name="Fitzgerald M."/>
            <person name="Haas B."/>
            <person name="Abouelleil A."/>
            <person name="Allen A.W."/>
            <person name="Alvarado L."/>
            <person name="Arachchi H.M."/>
            <person name="Berlin A.M."/>
            <person name="Chapman S.B."/>
            <person name="Gainer-Dewar J."/>
            <person name="Goldberg J."/>
            <person name="Griggs A."/>
            <person name="Gujja S."/>
            <person name="Hansen M."/>
            <person name="Howarth C."/>
            <person name="Imamovic A."/>
            <person name="Ireland A."/>
            <person name="Larimer J."/>
            <person name="McCowan C."/>
            <person name="Murphy C."/>
            <person name="Pearson M."/>
            <person name="Poon T.W."/>
            <person name="Priest M."/>
            <person name="Roberts A."/>
            <person name="Saif S."/>
            <person name="Shea T."/>
            <person name="Sisk P."/>
            <person name="Sykes S."/>
            <person name="Wortman J."/>
            <person name="Nusbaum C."/>
            <person name="Birren B."/>
        </authorList>
    </citation>
    <scope>NUCLEOTIDE SEQUENCE [LARGE SCALE GENOMIC DNA]</scope>
    <source>
        <strain evidence="1 2">CBS 114405</strain>
    </source>
</reference>
<dbReference type="RefSeq" id="XP_007757545.1">
    <property type="nucleotide sequence ID" value="XM_007759355.1"/>
</dbReference>
<dbReference type="eggNOG" id="ENOG502QW87">
    <property type="taxonomic scope" value="Eukaryota"/>
</dbReference>
<dbReference type="Gene3D" id="2.60.120.330">
    <property type="entry name" value="B-lactam Antibiotic, Isopenicillin N Synthase, Chain"/>
    <property type="match status" value="1"/>
</dbReference>
<gene>
    <name evidence="1" type="ORF">A1O7_05345</name>
</gene>